<feature type="domain" description="TNFR-Cys" evidence="4">
    <location>
        <begin position="473"/>
        <end position="531"/>
    </location>
</feature>
<evidence type="ECO:0000256" key="2">
    <source>
        <dbReference type="SAM" id="MobiDB-lite"/>
    </source>
</evidence>
<dbReference type="InterPro" id="IPR000742">
    <property type="entry name" value="EGF"/>
</dbReference>
<protein>
    <recommendedName>
        <fullName evidence="4">TNFR-Cys domain-containing protein</fullName>
    </recommendedName>
</protein>
<reference evidence="5" key="1">
    <citation type="submission" date="2021-01" db="EMBL/GenBank/DDBJ databases">
        <authorList>
            <consortium name="Genoscope - CEA"/>
            <person name="William W."/>
        </authorList>
    </citation>
    <scope>NUCLEOTIDE SEQUENCE</scope>
</reference>
<dbReference type="EMBL" id="CAJJDM010000139">
    <property type="protein sequence ID" value="CAD8108121.1"/>
    <property type="molecule type" value="Genomic_DNA"/>
</dbReference>
<feature type="signal peptide" evidence="3">
    <location>
        <begin position="1"/>
        <end position="20"/>
    </location>
</feature>
<feature type="disulfide bond" evidence="1">
    <location>
        <begin position="474"/>
        <end position="489"/>
    </location>
</feature>
<comment type="caution">
    <text evidence="5">The sequence shown here is derived from an EMBL/GenBank/DDBJ whole genome shotgun (WGS) entry which is preliminary data.</text>
</comment>
<keyword evidence="3" id="KW-0732">Signal</keyword>
<feature type="compositionally biased region" description="Pro residues" evidence="2">
    <location>
        <begin position="1325"/>
        <end position="1338"/>
    </location>
</feature>
<evidence type="ECO:0000256" key="1">
    <source>
        <dbReference type="PROSITE-ProRule" id="PRU00206"/>
    </source>
</evidence>
<gene>
    <name evidence="5" type="ORF">PPRIM_AZ9-3.1.T1360019</name>
</gene>
<keyword evidence="1" id="KW-1015">Disulfide bond</keyword>
<dbReference type="PANTHER" id="PTHR23275">
    <property type="entry name" value="CABRIOLET.-RELATED"/>
    <property type="match status" value="1"/>
</dbReference>
<dbReference type="InterPro" id="IPR052798">
    <property type="entry name" value="Giardia_VSA"/>
</dbReference>
<accession>A0A8S1PYF3</accession>
<proteinExistence type="predicted"/>
<dbReference type="SMART" id="SM00181">
    <property type="entry name" value="EGF"/>
    <property type="match status" value="14"/>
</dbReference>
<organism evidence="5 6">
    <name type="scientific">Paramecium primaurelia</name>
    <dbReference type="NCBI Taxonomy" id="5886"/>
    <lineage>
        <taxon>Eukaryota</taxon>
        <taxon>Sar</taxon>
        <taxon>Alveolata</taxon>
        <taxon>Ciliophora</taxon>
        <taxon>Intramacronucleata</taxon>
        <taxon>Oligohymenophorea</taxon>
        <taxon>Peniculida</taxon>
        <taxon>Parameciidae</taxon>
        <taxon>Paramecium</taxon>
    </lineage>
</organism>
<comment type="caution">
    <text evidence="1">Lacks conserved residue(s) required for the propagation of feature annotation.</text>
</comment>
<sequence length="1369" mass="146522">MKVQTFLYILLILGYFGVSGQTNQPGGVTTTLQTDNQPLYLCDTGFFFNDQICMACLTVTGGKCTCKTYNGCDTLTCNDGYYQVGQSCITIPDSNCFRGGLAADGTSIVCYQCVANSGTTLIGGICVTNNNCLTFDLNTGVCTKCANGYYNVMAEFTPSEYFDTTESTWTSTNYPLYFQNINQCKTCNADASCKSCNFLKQCTECIDGYYLTGTTCTQCISGCQKCSDTSTCSVCLTNYNLTNSNTCLSCSTTQYFDTQNKTCGECNTINNCLTCSNSTTCTKCSDGNYAVNGSCVTCTGFPSTCSACDANSNCISCTSVTPMSILQGGTCRQCPSNCQSTSNCSYNTQNNTASCSLCQDLYYVTSQGQCAKCDSAGEPNALRCHYDANVSGNIVYTQCKTLYFLANNKCTQAQSNNTCAKLLVPTDQTAINNQSCAECWPGLIQSGSTCFSCDYCQSGSCTLNTNNQTSCTSCVDGYYSDSNQKCQTCISNCSSCSGPAIGDCTNCQAGYFKAASSCTACTVDSNNHTTCLVCQDATNCSSCINGYYNLNGQCLACQYGCSQCTSPGNVCSACINGFYLQNGGCVQDNGNCYSTDKLNILATIQQNQTNGCQICNYGFYLTSGWLTQSTSSQIQDFVCMQCVYPQNAFVCRTNPQDVSIQSVQTTTTSLTPSSQYFSKGAIVTNISNFALLDTRYTSATCASGYFWTNQSCMPCMSITYGICTSCTNLTACAQITCNSGYFLTTINNSQLCAPMPQGCSELTFSTNLLALSCTKCIDGYTIVGNICISNSGCQTINQSNGICTQCQEGYYFNWDFVLTTSAQTAPTTNTKYYTTFNQFCSQCQAGCQICPSQYTCTQCLPGYFWYQSTVTNNQQTFIKYSSSLTSNMSGQCVQCPKYCQTCTTATTCSTCYPNFQADPNSSVGACMCPSGYTLTTSGSTFSCIQQTTVIATCQITACSQCNADNTQCLTCLSSYQGKSYTLSGTTCVTCSSNCSQCTLMTGSTSQTTCQVCQNGYYKTQSANDQPVLCSICSQTGALLCQGPLENASFTQVTIIQCQNNYYLYNGACVAVPTTATCYTVSSSNGSTCQQCLPGYTLFGNTCQTCATSKNLNCLTCTANGDNSGLQCTSCQSGYVIDSTNNVCVACSSGCTKCTLIAATQNTQQSTSCSNCNDGNYLDNITGRCFACPYDCKTCDTRYTCSTCKDGYYLKQSQTTLNAKQYTFKPCYPCQSNCATCTGPNGNVCLSCSSGYVMQNGGCVNLQQTILNDQNKYNYANCYQLDPNNSGCLNCQAGFYLDAQKVCQECVSPYNNFVCGLKAVSPTNPVGPSPNPTPGPTPTPTDTNVQIGQNPVPPSSYSIILGMLIIVVLQ</sequence>
<dbReference type="SMART" id="SM00261">
    <property type="entry name" value="FU"/>
    <property type="match status" value="11"/>
</dbReference>
<feature type="chain" id="PRO_5035750877" description="TNFR-Cys domain-containing protein" evidence="3">
    <location>
        <begin position="21"/>
        <end position="1369"/>
    </location>
</feature>
<evidence type="ECO:0000256" key="3">
    <source>
        <dbReference type="SAM" id="SignalP"/>
    </source>
</evidence>
<dbReference type="Proteomes" id="UP000688137">
    <property type="component" value="Unassembled WGS sequence"/>
</dbReference>
<evidence type="ECO:0000259" key="4">
    <source>
        <dbReference type="PROSITE" id="PS50050"/>
    </source>
</evidence>
<dbReference type="PROSITE" id="PS50050">
    <property type="entry name" value="TNFR_NGFR_2"/>
    <property type="match status" value="1"/>
</dbReference>
<dbReference type="InterPro" id="IPR006212">
    <property type="entry name" value="Furin_repeat"/>
</dbReference>
<keyword evidence="6" id="KW-1185">Reference proteome</keyword>
<evidence type="ECO:0000313" key="6">
    <source>
        <dbReference type="Proteomes" id="UP000688137"/>
    </source>
</evidence>
<evidence type="ECO:0000313" key="5">
    <source>
        <dbReference type="EMBL" id="CAD8108121.1"/>
    </source>
</evidence>
<dbReference type="CDD" id="cd00064">
    <property type="entry name" value="FU"/>
    <property type="match status" value="1"/>
</dbReference>
<dbReference type="PANTHER" id="PTHR23275:SF100">
    <property type="entry name" value="EGF-LIKE DOMAIN-CONTAINING PROTEIN"/>
    <property type="match status" value="1"/>
</dbReference>
<dbReference type="InterPro" id="IPR001368">
    <property type="entry name" value="TNFR/NGFR_Cys_rich_reg"/>
</dbReference>
<feature type="repeat" description="TNFR-Cys" evidence="1">
    <location>
        <begin position="473"/>
        <end position="531"/>
    </location>
</feature>
<name>A0A8S1PYF3_PARPR</name>
<dbReference type="OMA" id="CHQSSGV"/>
<feature type="region of interest" description="Disordered" evidence="2">
    <location>
        <begin position="1325"/>
        <end position="1349"/>
    </location>
</feature>